<dbReference type="SUPFAM" id="SSF51735">
    <property type="entry name" value="NAD(P)-binding Rossmann-fold domains"/>
    <property type="match status" value="1"/>
</dbReference>
<dbReference type="Pfam" id="PF13561">
    <property type="entry name" value="adh_short_C2"/>
    <property type="match status" value="1"/>
</dbReference>
<dbReference type="AlphaFoldDB" id="A0AAV0U3H4"/>
<dbReference type="PANTHER" id="PTHR42760:SF133">
    <property type="entry name" value="3-OXOACYL-[ACYL-CARRIER-PROTEIN] REDUCTASE"/>
    <property type="match status" value="1"/>
</dbReference>
<accession>A0AAV0U3H4</accession>
<dbReference type="InterPro" id="IPR057326">
    <property type="entry name" value="KR_dom"/>
</dbReference>
<dbReference type="GO" id="GO:0016616">
    <property type="term" value="F:oxidoreductase activity, acting on the CH-OH group of donors, NAD or NADP as acceptor"/>
    <property type="evidence" value="ECO:0007669"/>
    <property type="project" value="UniProtKB-ARBA"/>
</dbReference>
<dbReference type="InterPro" id="IPR036291">
    <property type="entry name" value="NAD(P)-bd_dom_sf"/>
</dbReference>
<evidence type="ECO:0000256" key="1">
    <source>
        <dbReference type="ARBA" id="ARBA00006484"/>
    </source>
</evidence>
<organism evidence="4 5">
    <name type="scientific">Hyaloperonospora brassicae</name>
    <name type="common">Brassica downy mildew</name>
    <name type="synonym">Peronospora brassicae</name>
    <dbReference type="NCBI Taxonomy" id="162125"/>
    <lineage>
        <taxon>Eukaryota</taxon>
        <taxon>Sar</taxon>
        <taxon>Stramenopiles</taxon>
        <taxon>Oomycota</taxon>
        <taxon>Peronosporomycetes</taxon>
        <taxon>Peronosporales</taxon>
        <taxon>Peronosporaceae</taxon>
        <taxon>Hyaloperonospora</taxon>
    </lineage>
</organism>
<dbReference type="SMART" id="SM00822">
    <property type="entry name" value="PKS_KR"/>
    <property type="match status" value="1"/>
</dbReference>
<protein>
    <recommendedName>
        <fullName evidence="3">Ketoreductase domain-containing protein</fullName>
    </recommendedName>
</protein>
<gene>
    <name evidence="4" type="ORF">HBR001_LOCUS5223</name>
</gene>
<dbReference type="GO" id="GO:0006633">
    <property type="term" value="P:fatty acid biosynthetic process"/>
    <property type="evidence" value="ECO:0007669"/>
    <property type="project" value="TreeGrafter"/>
</dbReference>
<dbReference type="Gene3D" id="3.40.50.720">
    <property type="entry name" value="NAD(P)-binding Rossmann-like Domain"/>
    <property type="match status" value="1"/>
</dbReference>
<dbReference type="PANTHER" id="PTHR42760">
    <property type="entry name" value="SHORT-CHAIN DEHYDROGENASES/REDUCTASES FAMILY MEMBER"/>
    <property type="match status" value="1"/>
</dbReference>
<dbReference type="Proteomes" id="UP001162031">
    <property type="component" value="Unassembled WGS sequence"/>
</dbReference>
<feature type="domain" description="Ketoreductase" evidence="3">
    <location>
        <begin position="5"/>
        <end position="191"/>
    </location>
</feature>
<evidence type="ECO:0000313" key="4">
    <source>
        <dbReference type="EMBL" id="CAI5731536.1"/>
    </source>
</evidence>
<comment type="similarity">
    <text evidence="1">Belongs to the short-chain dehydrogenases/reductases (SDR) family.</text>
</comment>
<sequence length="252" mass="26294">MVAAPVALVTGGSRGIGFAVAHELHRRGWRVALTSRDLKRAQEAAERISSTVLPLAYSCPRRGDDRGGDANAEAAQVVAQVAQQFGSSPAALVNAAGGTKDSLLLRLQQADLDELLLTNLVGPLYMSKAVAKGMIERRRGSIVNIGSVVGAAGNTGQVAYSASKSGLRGATKTLAKELGTRNIRVNLVEPGFIATDMTDAMAEAARERVLGNISLARFGTAHEVAQLVAFLASNEASYITGQCIRIDGGLVI</sequence>
<proteinExistence type="inferred from homology"/>
<dbReference type="PRINTS" id="PR00080">
    <property type="entry name" value="SDRFAMILY"/>
</dbReference>
<evidence type="ECO:0000256" key="2">
    <source>
        <dbReference type="ARBA" id="ARBA00023002"/>
    </source>
</evidence>
<comment type="caution">
    <text evidence="4">The sequence shown here is derived from an EMBL/GenBank/DDBJ whole genome shotgun (WGS) entry which is preliminary data.</text>
</comment>
<name>A0AAV0U3H4_HYABA</name>
<dbReference type="PRINTS" id="PR00081">
    <property type="entry name" value="GDHRDH"/>
</dbReference>
<evidence type="ECO:0000313" key="5">
    <source>
        <dbReference type="Proteomes" id="UP001162031"/>
    </source>
</evidence>
<reference evidence="4" key="1">
    <citation type="submission" date="2022-12" db="EMBL/GenBank/DDBJ databases">
        <authorList>
            <person name="Webb A."/>
        </authorList>
    </citation>
    <scope>NUCLEOTIDE SEQUENCE</scope>
    <source>
        <strain evidence="4">Hp1</strain>
    </source>
</reference>
<dbReference type="InterPro" id="IPR002347">
    <property type="entry name" value="SDR_fam"/>
</dbReference>
<keyword evidence="5" id="KW-1185">Reference proteome</keyword>
<dbReference type="EMBL" id="CANTFL010001107">
    <property type="protein sequence ID" value="CAI5731536.1"/>
    <property type="molecule type" value="Genomic_DNA"/>
</dbReference>
<evidence type="ECO:0000259" key="3">
    <source>
        <dbReference type="SMART" id="SM00822"/>
    </source>
</evidence>
<dbReference type="FunFam" id="3.40.50.720:FF:000173">
    <property type="entry name" value="3-oxoacyl-[acyl-carrier protein] reductase"/>
    <property type="match status" value="1"/>
</dbReference>
<keyword evidence="2" id="KW-0560">Oxidoreductase</keyword>
<dbReference type="GO" id="GO:0048038">
    <property type="term" value="F:quinone binding"/>
    <property type="evidence" value="ECO:0007669"/>
    <property type="project" value="TreeGrafter"/>
</dbReference>